<protein>
    <submittedName>
        <fullName evidence="5">Anaphase-promoting complex subunit 5</fullName>
    </submittedName>
</protein>
<dbReference type="GO" id="GO:0051301">
    <property type="term" value="P:cell division"/>
    <property type="evidence" value="ECO:0007669"/>
    <property type="project" value="UniProtKB-KW"/>
</dbReference>
<organism evidence="5 6">
    <name type="scientific">Morella rubra</name>
    <name type="common">Chinese bayberry</name>
    <dbReference type="NCBI Taxonomy" id="262757"/>
    <lineage>
        <taxon>Eukaryota</taxon>
        <taxon>Viridiplantae</taxon>
        <taxon>Streptophyta</taxon>
        <taxon>Embryophyta</taxon>
        <taxon>Tracheophyta</taxon>
        <taxon>Spermatophyta</taxon>
        <taxon>Magnoliopsida</taxon>
        <taxon>eudicotyledons</taxon>
        <taxon>Gunneridae</taxon>
        <taxon>Pentapetalae</taxon>
        <taxon>rosids</taxon>
        <taxon>fabids</taxon>
        <taxon>Fagales</taxon>
        <taxon>Myricaceae</taxon>
        <taxon>Morella</taxon>
    </lineage>
</organism>
<dbReference type="GO" id="GO:0045842">
    <property type="term" value="P:positive regulation of mitotic metaphase/anaphase transition"/>
    <property type="evidence" value="ECO:0007669"/>
    <property type="project" value="TreeGrafter"/>
</dbReference>
<proteinExistence type="predicted"/>
<evidence type="ECO:0000313" key="6">
    <source>
        <dbReference type="Proteomes" id="UP000516437"/>
    </source>
</evidence>
<sequence>MSWAFHWQFLVPVECGLSFWWLSAVSGGYGELIGSFCLARASRCVLHISLGGSGCASLVPHGCASLLVGLVLWLRVLTEAVRVSQQGMMPLHHLAPTLGGGGTLLEVAEEGGDLLPSLLRFLGGAEGEDPLPPLVLAHGVAEEGRSYSPCLACGIAEGRFALFSLLGVVDQVRIRTFPGHPRPEEDRSRFTLNWTIVRLWGLLDFVLRPSQALASSCIIFLMVVHLGLSFCGATQGRLVKQQSNDTCLAFTLAAICNMLSEIGVSSTAGILGSPFLPLNNTSTSISVQQQLFVLLRGSLKRAESLKLKRVVSSNHLAQAKFEMTHVHRPLLSFGPKASMKLRTCPINVCKELRLSSRLMSEFGSESCTMTTDGAFSAAWLKNLQMSLGSAIFSQESGSGSSTNALQFYAQQSSIPGSVLEFIGSSCLLRATAWEIYGSAPLGRINALVYATCFTDASSSSDAALAYVKLIQHLAAFKGYKGLVVTVTEI</sequence>
<dbReference type="PANTHER" id="PTHR12830">
    <property type="entry name" value="ANAPHASE-PROMOTING COMPLEX SUBUNIT 5"/>
    <property type="match status" value="1"/>
</dbReference>
<keyword evidence="1" id="KW-0132">Cell division</keyword>
<keyword evidence="2" id="KW-0498">Mitosis</keyword>
<gene>
    <name evidence="5" type="ORF">CJ030_MR1G002641</name>
</gene>
<evidence type="ECO:0000256" key="2">
    <source>
        <dbReference type="ARBA" id="ARBA00022776"/>
    </source>
</evidence>
<keyword evidence="4" id="KW-0131">Cell cycle</keyword>
<comment type="caution">
    <text evidence="5">The sequence shown here is derived from an EMBL/GenBank/DDBJ whole genome shotgun (WGS) entry which is preliminary data.</text>
</comment>
<dbReference type="Proteomes" id="UP000516437">
    <property type="component" value="Chromosome 1"/>
</dbReference>
<keyword evidence="6" id="KW-1185">Reference proteome</keyword>
<evidence type="ECO:0000256" key="3">
    <source>
        <dbReference type="ARBA" id="ARBA00022786"/>
    </source>
</evidence>
<evidence type="ECO:0000256" key="1">
    <source>
        <dbReference type="ARBA" id="ARBA00022618"/>
    </source>
</evidence>
<dbReference type="GO" id="GO:0005680">
    <property type="term" value="C:anaphase-promoting complex"/>
    <property type="evidence" value="ECO:0007669"/>
    <property type="project" value="InterPro"/>
</dbReference>
<evidence type="ECO:0000256" key="4">
    <source>
        <dbReference type="ARBA" id="ARBA00023306"/>
    </source>
</evidence>
<dbReference type="InterPro" id="IPR037679">
    <property type="entry name" value="Apc5"/>
</dbReference>
<dbReference type="GO" id="GO:0070979">
    <property type="term" value="P:protein K11-linked ubiquitination"/>
    <property type="evidence" value="ECO:0007669"/>
    <property type="project" value="TreeGrafter"/>
</dbReference>
<accession>A0A6A1WSR7</accession>
<reference evidence="5 6" key="1">
    <citation type="journal article" date="2019" name="Plant Biotechnol. J.">
        <title>The red bayberry genome and genetic basis of sex determination.</title>
        <authorList>
            <person name="Jia H.M."/>
            <person name="Jia H.J."/>
            <person name="Cai Q.L."/>
            <person name="Wang Y."/>
            <person name="Zhao H.B."/>
            <person name="Yang W.F."/>
            <person name="Wang G.Y."/>
            <person name="Li Y.H."/>
            <person name="Zhan D.L."/>
            <person name="Shen Y.T."/>
            <person name="Niu Q.F."/>
            <person name="Chang L."/>
            <person name="Qiu J."/>
            <person name="Zhao L."/>
            <person name="Xie H.B."/>
            <person name="Fu W.Y."/>
            <person name="Jin J."/>
            <person name="Li X.W."/>
            <person name="Jiao Y."/>
            <person name="Zhou C.C."/>
            <person name="Tu T."/>
            <person name="Chai C.Y."/>
            <person name="Gao J.L."/>
            <person name="Fan L.J."/>
            <person name="van de Weg E."/>
            <person name="Wang J.Y."/>
            <person name="Gao Z.S."/>
        </authorList>
    </citation>
    <scope>NUCLEOTIDE SEQUENCE [LARGE SCALE GENOMIC DNA]</scope>
    <source>
        <tissue evidence="5">Leaves</tissue>
    </source>
</reference>
<evidence type="ECO:0000313" key="5">
    <source>
        <dbReference type="EMBL" id="KAB1226858.1"/>
    </source>
</evidence>
<dbReference type="AlphaFoldDB" id="A0A6A1WSR7"/>
<dbReference type="GO" id="GO:0031145">
    <property type="term" value="P:anaphase-promoting complex-dependent catabolic process"/>
    <property type="evidence" value="ECO:0007669"/>
    <property type="project" value="TreeGrafter"/>
</dbReference>
<name>A0A6A1WSR7_9ROSI</name>
<dbReference type="PANTHER" id="PTHR12830:SF9">
    <property type="entry name" value="ANAPHASE-PROMOTING COMPLEX SUBUNIT 5"/>
    <property type="match status" value="1"/>
</dbReference>
<keyword evidence="3" id="KW-0833">Ubl conjugation pathway</keyword>
<dbReference type="OrthoDB" id="2504561at2759"/>
<dbReference type="EMBL" id="RXIC02000019">
    <property type="protein sequence ID" value="KAB1226858.1"/>
    <property type="molecule type" value="Genomic_DNA"/>
</dbReference>